<organism evidence="1 2">
    <name type="scientific">Dendrothele bispora (strain CBS 962.96)</name>
    <dbReference type="NCBI Taxonomy" id="1314807"/>
    <lineage>
        <taxon>Eukaryota</taxon>
        <taxon>Fungi</taxon>
        <taxon>Dikarya</taxon>
        <taxon>Basidiomycota</taxon>
        <taxon>Agaricomycotina</taxon>
        <taxon>Agaricomycetes</taxon>
        <taxon>Agaricomycetidae</taxon>
        <taxon>Agaricales</taxon>
        <taxon>Agaricales incertae sedis</taxon>
        <taxon>Dendrothele</taxon>
    </lineage>
</organism>
<evidence type="ECO:0000313" key="2">
    <source>
        <dbReference type="Proteomes" id="UP000297245"/>
    </source>
</evidence>
<dbReference type="AlphaFoldDB" id="A0A4V4HGR9"/>
<keyword evidence="2" id="KW-1185">Reference proteome</keyword>
<reference evidence="1 2" key="1">
    <citation type="journal article" date="2019" name="Nat. Ecol. Evol.">
        <title>Megaphylogeny resolves global patterns of mushroom evolution.</title>
        <authorList>
            <person name="Varga T."/>
            <person name="Krizsan K."/>
            <person name="Foldi C."/>
            <person name="Dima B."/>
            <person name="Sanchez-Garcia M."/>
            <person name="Sanchez-Ramirez S."/>
            <person name="Szollosi G.J."/>
            <person name="Szarkandi J.G."/>
            <person name="Papp V."/>
            <person name="Albert L."/>
            <person name="Andreopoulos W."/>
            <person name="Angelini C."/>
            <person name="Antonin V."/>
            <person name="Barry K.W."/>
            <person name="Bougher N.L."/>
            <person name="Buchanan P."/>
            <person name="Buyck B."/>
            <person name="Bense V."/>
            <person name="Catcheside P."/>
            <person name="Chovatia M."/>
            <person name="Cooper J."/>
            <person name="Damon W."/>
            <person name="Desjardin D."/>
            <person name="Finy P."/>
            <person name="Geml J."/>
            <person name="Haridas S."/>
            <person name="Hughes K."/>
            <person name="Justo A."/>
            <person name="Karasinski D."/>
            <person name="Kautmanova I."/>
            <person name="Kiss B."/>
            <person name="Kocsube S."/>
            <person name="Kotiranta H."/>
            <person name="LaButti K.M."/>
            <person name="Lechner B.E."/>
            <person name="Liimatainen K."/>
            <person name="Lipzen A."/>
            <person name="Lukacs Z."/>
            <person name="Mihaltcheva S."/>
            <person name="Morgado L.N."/>
            <person name="Niskanen T."/>
            <person name="Noordeloos M.E."/>
            <person name="Ohm R.A."/>
            <person name="Ortiz-Santana B."/>
            <person name="Ovrebo C."/>
            <person name="Racz N."/>
            <person name="Riley R."/>
            <person name="Savchenko A."/>
            <person name="Shiryaev A."/>
            <person name="Soop K."/>
            <person name="Spirin V."/>
            <person name="Szebenyi C."/>
            <person name="Tomsovsky M."/>
            <person name="Tulloss R.E."/>
            <person name="Uehling J."/>
            <person name="Grigoriev I.V."/>
            <person name="Vagvolgyi C."/>
            <person name="Papp T."/>
            <person name="Martin F.M."/>
            <person name="Miettinen O."/>
            <person name="Hibbett D.S."/>
            <person name="Nagy L.G."/>
        </authorList>
    </citation>
    <scope>NUCLEOTIDE SEQUENCE [LARGE SCALE GENOMIC DNA]</scope>
    <source>
        <strain evidence="1 2">CBS 962.96</strain>
    </source>
</reference>
<proteinExistence type="predicted"/>
<gene>
    <name evidence="1" type="ORF">K435DRAFT_473847</name>
</gene>
<accession>A0A4V4HGR9</accession>
<dbReference type="EMBL" id="ML179111">
    <property type="protein sequence ID" value="THU99975.1"/>
    <property type="molecule type" value="Genomic_DNA"/>
</dbReference>
<protein>
    <submittedName>
        <fullName evidence="1">Uncharacterized protein</fullName>
    </submittedName>
</protein>
<evidence type="ECO:0000313" key="1">
    <source>
        <dbReference type="EMBL" id="THU99975.1"/>
    </source>
</evidence>
<dbReference type="Proteomes" id="UP000297245">
    <property type="component" value="Unassembled WGS sequence"/>
</dbReference>
<sequence>MLFTLHLAFPPFAEPTATGTSTCSISPETAQISSRHIQSARNSTRYRSGDMIGLVAFIKIETQLEARDQCRTVHALPEISQETLQKQIREQIHIRAYLKNGQTAPKNSSEVGTRCSACADLPSGMGVSGLRRHRGLYRPQCTVCFIH</sequence>
<name>A0A4V4HGR9_DENBC</name>